<accession>A0A0B2JR91</accession>
<protein>
    <submittedName>
        <fullName evidence="1">Uncharacterized protein</fullName>
    </submittedName>
</protein>
<comment type="caution">
    <text evidence="1">The sequence shown here is derived from an EMBL/GenBank/DDBJ whole genome shotgun (WGS) entry which is preliminary data.</text>
</comment>
<dbReference type="Proteomes" id="UP000030993">
    <property type="component" value="Unassembled WGS sequence"/>
</dbReference>
<gene>
    <name evidence="1" type="ORF">NZ47_13085</name>
</gene>
<dbReference type="RefSeq" id="WP_039211847.1">
    <property type="nucleotide sequence ID" value="NZ_DFHJ01000057.1"/>
</dbReference>
<sequence>MEKKFMNKMDDMELDMVVGGARVYLVTKIRNHLGIVDYHVAQGNYDGDMKDLDKLAEAGKIDELRKKAKMRDNGMLRPGVGLDFIKNMREEGKHVIIIEGRYD</sequence>
<proteinExistence type="predicted"/>
<evidence type="ECO:0000313" key="2">
    <source>
        <dbReference type="Proteomes" id="UP000030993"/>
    </source>
</evidence>
<name>A0A0B2JR91_9FIRM</name>
<dbReference type="AlphaFoldDB" id="A0A0B2JR91"/>
<evidence type="ECO:0000313" key="1">
    <source>
        <dbReference type="EMBL" id="KHM48437.1"/>
    </source>
</evidence>
<organism evidence="1 2">
    <name type="scientific">Anaerovibrio lipolyticus</name>
    <dbReference type="NCBI Taxonomy" id="82374"/>
    <lineage>
        <taxon>Bacteria</taxon>
        <taxon>Bacillati</taxon>
        <taxon>Bacillota</taxon>
        <taxon>Negativicutes</taxon>
        <taxon>Selenomonadales</taxon>
        <taxon>Selenomonadaceae</taxon>
        <taxon>Anaerovibrio</taxon>
    </lineage>
</organism>
<dbReference type="EMBL" id="JSCE01000242">
    <property type="protein sequence ID" value="KHM48437.1"/>
    <property type="molecule type" value="Genomic_DNA"/>
</dbReference>
<keyword evidence="2" id="KW-1185">Reference proteome</keyword>
<reference evidence="1 2" key="1">
    <citation type="journal article" date="2013" name="PLoS ONE">
        <title>Identification and characterization of three novel lipases belonging to families II and V from Anaerovibrio lipolyticus 5ST.</title>
        <authorList>
            <person name="Prive F."/>
            <person name="Kaderbhai N.N."/>
            <person name="Girdwood S."/>
            <person name="Worgan H.J."/>
            <person name="Pinloche E."/>
            <person name="Scollan N.D."/>
            <person name="Huws S.A."/>
            <person name="Newbold C.J."/>
        </authorList>
    </citation>
    <scope>NUCLEOTIDE SEQUENCE [LARGE SCALE GENOMIC DNA]</scope>
    <source>
        <strain evidence="1 2">5S</strain>
    </source>
</reference>